<dbReference type="CDD" id="cd03228">
    <property type="entry name" value="ABCC_MRP_Like"/>
    <property type="match status" value="1"/>
</dbReference>
<evidence type="ECO:0000256" key="2">
    <source>
        <dbReference type="ARBA" id="ARBA00022692"/>
    </source>
</evidence>
<feature type="domain" description="ABC transporter" evidence="8">
    <location>
        <begin position="372"/>
        <end position="615"/>
    </location>
</feature>
<dbReference type="Pfam" id="PF00005">
    <property type="entry name" value="ABC_tran"/>
    <property type="match status" value="1"/>
</dbReference>
<name>A0ABP9RXK8_9ACTN</name>
<keyword evidence="5 7" id="KW-1133">Transmembrane helix</keyword>
<evidence type="ECO:0000256" key="6">
    <source>
        <dbReference type="ARBA" id="ARBA00023136"/>
    </source>
</evidence>
<dbReference type="Gene3D" id="1.20.1560.10">
    <property type="entry name" value="ABC transporter type 1, transmembrane domain"/>
    <property type="match status" value="1"/>
</dbReference>
<feature type="transmembrane region" description="Helical" evidence="7">
    <location>
        <begin position="32"/>
        <end position="52"/>
    </location>
</feature>
<dbReference type="InterPro" id="IPR017871">
    <property type="entry name" value="ABC_transporter-like_CS"/>
</dbReference>
<dbReference type="PROSITE" id="PS50893">
    <property type="entry name" value="ABC_TRANSPORTER_2"/>
    <property type="match status" value="1"/>
</dbReference>
<comment type="subcellular location">
    <subcellularLocation>
        <location evidence="1">Cell membrane</location>
        <topology evidence="1">Multi-pass membrane protein</topology>
    </subcellularLocation>
</comment>
<dbReference type="InterPro" id="IPR039421">
    <property type="entry name" value="Type_1_exporter"/>
</dbReference>
<dbReference type="EMBL" id="BAABJQ010000011">
    <property type="protein sequence ID" value="GAA5188819.1"/>
    <property type="molecule type" value="Genomic_DNA"/>
</dbReference>
<feature type="transmembrane region" description="Helical" evidence="7">
    <location>
        <begin position="170"/>
        <end position="193"/>
    </location>
</feature>
<keyword evidence="6 7" id="KW-0472">Membrane</keyword>
<feature type="transmembrane region" description="Helical" evidence="7">
    <location>
        <begin position="268"/>
        <end position="289"/>
    </location>
</feature>
<keyword evidence="10" id="KW-1185">Reference proteome</keyword>
<dbReference type="PROSITE" id="PS00211">
    <property type="entry name" value="ABC_TRANSPORTER_1"/>
    <property type="match status" value="1"/>
</dbReference>
<dbReference type="PANTHER" id="PTHR24221">
    <property type="entry name" value="ATP-BINDING CASSETTE SUB-FAMILY B"/>
    <property type="match status" value="1"/>
</dbReference>
<comment type="caution">
    <text evidence="9">The sequence shown here is derived from an EMBL/GenBank/DDBJ whole genome shotgun (WGS) entry which is preliminary data.</text>
</comment>
<evidence type="ECO:0000256" key="5">
    <source>
        <dbReference type="ARBA" id="ARBA00022989"/>
    </source>
</evidence>
<reference evidence="10" key="1">
    <citation type="journal article" date="2019" name="Int. J. Syst. Evol. Microbiol.">
        <title>The Global Catalogue of Microorganisms (GCM) 10K type strain sequencing project: providing services to taxonomists for standard genome sequencing and annotation.</title>
        <authorList>
            <consortium name="The Broad Institute Genomics Platform"/>
            <consortium name="The Broad Institute Genome Sequencing Center for Infectious Disease"/>
            <person name="Wu L."/>
            <person name="Ma J."/>
        </authorList>
    </citation>
    <scope>NUCLEOTIDE SEQUENCE [LARGE SCALE GENOMIC DNA]</scope>
    <source>
        <strain evidence="10">JCM 18304</strain>
    </source>
</reference>
<gene>
    <name evidence="9" type="ORF">GCM10023322_40370</name>
</gene>
<organism evidence="9 10">
    <name type="scientific">Rugosimonospora acidiphila</name>
    <dbReference type="NCBI Taxonomy" id="556531"/>
    <lineage>
        <taxon>Bacteria</taxon>
        <taxon>Bacillati</taxon>
        <taxon>Actinomycetota</taxon>
        <taxon>Actinomycetes</taxon>
        <taxon>Micromonosporales</taxon>
        <taxon>Micromonosporaceae</taxon>
        <taxon>Rugosimonospora</taxon>
    </lineage>
</organism>
<evidence type="ECO:0000259" key="8">
    <source>
        <dbReference type="PROSITE" id="PS50893"/>
    </source>
</evidence>
<dbReference type="InterPro" id="IPR003439">
    <property type="entry name" value="ABC_transporter-like_ATP-bd"/>
</dbReference>
<dbReference type="RefSeq" id="WP_345631672.1">
    <property type="nucleotide sequence ID" value="NZ_BAABJQ010000011.1"/>
</dbReference>
<dbReference type="SUPFAM" id="SSF52540">
    <property type="entry name" value="P-loop containing nucleoside triphosphate hydrolases"/>
    <property type="match status" value="1"/>
</dbReference>
<dbReference type="InterPro" id="IPR027417">
    <property type="entry name" value="P-loop_NTPase"/>
</dbReference>
<evidence type="ECO:0000256" key="1">
    <source>
        <dbReference type="ARBA" id="ARBA00004651"/>
    </source>
</evidence>
<sequence length="625" mass="64938">MRDRLRGLGERARGSSRLAVLRLLPDAGRGSVAGLAAAIVISGLAPAAAVLVSGRLATELVAAARGGLGSPAGHRAVLAAVELAALFLAGQLGSRLSAALATSLGARVDGSLQRRAIRAVNGPSGVAHLDDPSVRDLLSRVAGVGAGGYTPGGAVAGLATRAGQSLTSGVGIVVVGFFHWWLAVALLAVNVWWGRESRRGYLAQTQVVARQTALMRRAGYLRDLVLTPGPAKEVRLFGLTGWLGDRFRAEWDSAMEKVWAARHGRRRAFAAALGGVVAVNFAAYALLAGAALRHAIGLGALVVFLRAVTLAASLNARGQQDFQIEYGLSGLPAVTAVERAARAAVAREKAVPEPVDGDRAGEGPPAGDGLELVLRGVRFGYPGADRPVLDGLDLTVPAGRSLAIVGVNGAGKTTLIKLLCRFYDPDAGTITAGGIDLRALDPYRWQRGIAAVFQDFARYELPARDNIGFGALRLAGDGAAIEDAAARAGILDALRALPRGWDSPLARHFDGGGELSGGQWQRVALARALLAVDAGARLLILDEPTANLDIRAEAAFYDQFLDITRAVTTILISHRFATVRRADLICVLDGGQVAELGSHADLLGRGGRYAEMFAAQSAQSAPAAS</sequence>
<dbReference type="InterPro" id="IPR003593">
    <property type="entry name" value="AAA+_ATPase"/>
</dbReference>
<dbReference type="PANTHER" id="PTHR24221:SF654">
    <property type="entry name" value="ATP-BINDING CASSETTE SUB-FAMILY B MEMBER 6"/>
    <property type="match status" value="1"/>
</dbReference>
<dbReference type="SMART" id="SM00382">
    <property type="entry name" value="AAA"/>
    <property type="match status" value="1"/>
</dbReference>
<evidence type="ECO:0000256" key="4">
    <source>
        <dbReference type="ARBA" id="ARBA00022840"/>
    </source>
</evidence>
<evidence type="ECO:0000313" key="10">
    <source>
        <dbReference type="Proteomes" id="UP001501570"/>
    </source>
</evidence>
<protein>
    <submittedName>
        <fullName evidence="9">ABC transporter ATP-binding protein</fullName>
    </submittedName>
</protein>
<accession>A0ABP9RXK8</accession>
<keyword evidence="4 9" id="KW-0067">ATP-binding</keyword>
<proteinExistence type="predicted"/>
<keyword evidence="2 7" id="KW-0812">Transmembrane</keyword>
<dbReference type="SUPFAM" id="SSF90123">
    <property type="entry name" value="ABC transporter transmembrane region"/>
    <property type="match status" value="1"/>
</dbReference>
<evidence type="ECO:0000313" key="9">
    <source>
        <dbReference type="EMBL" id="GAA5188819.1"/>
    </source>
</evidence>
<evidence type="ECO:0000256" key="7">
    <source>
        <dbReference type="SAM" id="Phobius"/>
    </source>
</evidence>
<dbReference type="Proteomes" id="UP001501570">
    <property type="component" value="Unassembled WGS sequence"/>
</dbReference>
<evidence type="ECO:0000256" key="3">
    <source>
        <dbReference type="ARBA" id="ARBA00022741"/>
    </source>
</evidence>
<dbReference type="GO" id="GO:0005524">
    <property type="term" value="F:ATP binding"/>
    <property type="evidence" value="ECO:0007669"/>
    <property type="project" value="UniProtKB-KW"/>
</dbReference>
<keyword evidence="3" id="KW-0547">Nucleotide-binding</keyword>
<dbReference type="InterPro" id="IPR036640">
    <property type="entry name" value="ABC1_TM_sf"/>
</dbReference>
<dbReference type="Gene3D" id="3.40.50.300">
    <property type="entry name" value="P-loop containing nucleotide triphosphate hydrolases"/>
    <property type="match status" value="1"/>
</dbReference>